<dbReference type="EMBL" id="JABMIG020000401">
    <property type="protein sequence ID" value="KAL3779185.1"/>
    <property type="molecule type" value="Genomic_DNA"/>
</dbReference>
<keyword evidence="3" id="KW-1185">Reference proteome</keyword>
<evidence type="ECO:0000313" key="3">
    <source>
        <dbReference type="Proteomes" id="UP001516023"/>
    </source>
</evidence>
<protein>
    <submittedName>
        <fullName evidence="2">Uncharacterized protein</fullName>
    </submittedName>
</protein>
<feature type="compositionally biased region" description="Low complexity" evidence="1">
    <location>
        <begin position="47"/>
        <end position="58"/>
    </location>
</feature>
<evidence type="ECO:0000313" key="2">
    <source>
        <dbReference type="EMBL" id="KAL3779185.1"/>
    </source>
</evidence>
<comment type="caution">
    <text evidence="2">The sequence shown here is derived from an EMBL/GenBank/DDBJ whole genome shotgun (WGS) entry which is preliminary data.</text>
</comment>
<reference evidence="2 3" key="1">
    <citation type="journal article" date="2020" name="G3 (Bethesda)">
        <title>Improved Reference Genome for Cyclotella cryptica CCMP332, a Model for Cell Wall Morphogenesis, Salinity Adaptation, and Lipid Production in Diatoms (Bacillariophyta).</title>
        <authorList>
            <person name="Roberts W.R."/>
            <person name="Downey K.M."/>
            <person name="Ruck E.C."/>
            <person name="Traller J.C."/>
            <person name="Alverson A.J."/>
        </authorList>
    </citation>
    <scope>NUCLEOTIDE SEQUENCE [LARGE SCALE GENOMIC DNA]</scope>
    <source>
        <strain evidence="2 3">CCMP332</strain>
    </source>
</reference>
<feature type="region of interest" description="Disordered" evidence="1">
    <location>
        <begin position="233"/>
        <end position="278"/>
    </location>
</feature>
<dbReference type="Proteomes" id="UP001516023">
    <property type="component" value="Unassembled WGS sequence"/>
</dbReference>
<feature type="region of interest" description="Disordered" evidence="1">
    <location>
        <begin position="1"/>
        <end position="148"/>
    </location>
</feature>
<gene>
    <name evidence="2" type="ORF">HJC23_008056</name>
</gene>
<name>A0ABD3NT87_9STRA</name>
<feature type="compositionally biased region" description="Polar residues" evidence="1">
    <location>
        <begin position="78"/>
        <end position="90"/>
    </location>
</feature>
<feature type="compositionally biased region" description="Basic residues" evidence="1">
    <location>
        <begin position="14"/>
        <end position="27"/>
    </location>
</feature>
<organism evidence="2 3">
    <name type="scientific">Cyclotella cryptica</name>
    <dbReference type="NCBI Taxonomy" id="29204"/>
    <lineage>
        <taxon>Eukaryota</taxon>
        <taxon>Sar</taxon>
        <taxon>Stramenopiles</taxon>
        <taxon>Ochrophyta</taxon>
        <taxon>Bacillariophyta</taxon>
        <taxon>Coscinodiscophyceae</taxon>
        <taxon>Thalassiosirophycidae</taxon>
        <taxon>Stephanodiscales</taxon>
        <taxon>Stephanodiscaceae</taxon>
        <taxon>Cyclotella</taxon>
    </lineage>
</organism>
<feature type="compositionally biased region" description="Low complexity" evidence="1">
    <location>
        <begin position="99"/>
        <end position="126"/>
    </location>
</feature>
<evidence type="ECO:0000256" key="1">
    <source>
        <dbReference type="SAM" id="MobiDB-lite"/>
    </source>
</evidence>
<dbReference type="AlphaFoldDB" id="A0ABD3NT87"/>
<accession>A0ABD3NT87</accession>
<sequence>MKSIKLAPPPRDAPRHHLSLPQRRLRTPKTADADSRPTIQSQRTKPQESSSTTSPKSTTARDLSSPVDLNRSGGASFKSRTLSPRSRSSGSNTKKNDNHNSNNNNSSKNNNKSETLSPKSTSTKASTRSKKILVVDPKTQKKYPLNTDDHSLTDKELLVFHRPIDENIVFGAAGPPTSQNRCASYYYYPTNDQHSISGQTLSTASALTDAEHYGGKMYGSCYVRSCAPTSGASIDETREDDGVLRSVGGAGGGAGGRGDDVRDIQESSSPNGTASSPLSSPLAALSLLATSPWNKSLASPLAAVQSFFPASHDDVRCKRIGIVVFPHHFGSSGCEKTYSCGLGEKSRDGTLMGMRLKQCPIDFMAHVCHVARGSLAERAGVARGDVVSFAISLSNMNTHEPQNTLLAEKLIKRLESVGMRTSYRELFDIFLSKTTNSRPVGMVFRRFHSRPWGGGIVNPVSLGSLSPWSVPNGESLLITDEFDWSTDFLRSMSIKCREYEFERCIPFHANQVVEKDAPVLSFLPCPNSSLVNTTTLEGKASSGPAANFSSFFELAERYNCASTFASNHCGLKSAMQENHGTTRESSRAMDKLFLSNRLLCSLMEQAVGLVFVRRCIDVSYIGGGEGKPSEKKVSYSFASGFVVVRKTEGEWSAPCFLEVVESKSPSDDIAESSFESVHMIIINKKELAGRLILGNAVKFSVCKKQQRVNVLVRDAALIANNEGRFELMEDFFVAVKVSNEQNQAFYSAMTPLMTITPKDILVGTLSPPEQSVDFYGALQSLELPYPMHAHPVIPELIQPYCTSDWSDFVVASVRNKSSNVSVSSAVSGSGMKTMLKLVLKGDSIDDKREIDVFARRFQYYLMDGVPVHVVLPSNVSSKEEKILRLNIKKSSSFSDALLELSRKRRPGIINVGMQGNYVAAMETITKLSRTPPPGLDLDEEEKRRFFSFETDLSGGPIMMLVKSKKDSMLLLCGLKLLLEREKILCR</sequence>
<proteinExistence type="predicted"/>